<dbReference type="EMBL" id="CP050804">
    <property type="protein sequence ID" value="QJC22079.1"/>
    <property type="molecule type" value="Genomic_DNA"/>
</dbReference>
<dbReference type="Proteomes" id="UP000502298">
    <property type="component" value="Chromosome"/>
</dbReference>
<proteinExistence type="predicted"/>
<gene>
    <name evidence="2" type="ORF">HC352_05885</name>
</gene>
<feature type="chain" id="PRO_5038502544" evidence="1">
    <location>
        <begin position="23"/>
        <end position="158"/>
    </location>
</feature>
<keyword evidence="3" id="KW-1185">Reference proteome</keyword>
<reference evidence="2 3" key="1">
    <citation type="submission" date="2020-03" db="EMBL/GenBank/DDBJ databases">
        <title>Complete genome of Arcanobacterium buesumensis sp. nov. strain 2701.</title>
        <authorList>
            <person name="Borowiak M."/>
            <person name="Alssahen M."/>
            <person name="Laemmler C."/>
            <person name="Malorny B."/>
            <person name="Hassan A."/>
            <person name="Prenger-Berninghoff E."/>
            <person name="Ploetz M."/>
            <person name="Abdulmawjood A."/>
        </authorList>
    </citation>
    <scope>NUCLEOTIDE SEQUENCE [LARGE SCALE GENOMIC DNA]</scope>
    <source>
        <strain evidence="2 3">2701</strain>
    </source>
</reference>
<dbReference type="RefSeq" id="WP_168918013.1">
    <property type="nucleotide sequence ID" value="NZ_CP050804.1"/>
</dbReference>
<name>A0A6H2ELY3_9ACTO</name>
<dbReference type="AlphaFoldDB" id="A0A6H2ELY3"/>
<dbReference type="KEGG" id="arca:HC352_05885"/>
<feature type="signal peptide" evidence="1">
    <location>
        <begin position="1"/>
        <end position="22"/>
    </location>
</feature>
<evidence type="ECO:0000313" key="3">
    <source>
        <dbReference type="Proteomes" id="UP000502298"/>
    </source>
</evidence>
<evidence type="ECO:0000313" key="2">
    <source>
        <dbReference type="EMBL" id="QJC22079.1"/>
    </source>
</evidence>
<organism evidence="2 3">
    <name type="scientific">Arcanobacterium buesumense</name>
    <dbReference type="NCBI Taxonomy" id="2722751"/>
    <lineage>
        <taxon>Bacteria</taxon>
        <taxon>Bacillati</taxon>
        <taxon>Actinomycetota</taxon>
        <taxon>Actinomycetes</taxon>
        <taxon>Actinomycetales</taxon>
        <taxon>Actinomycetaceae</taxon>
        <taxon>Arcanobacterium</taxon>
    </lineage>
</organism>
<accession>A0A6H2ELY3</accession>
<keyword evidence="1" id="KW-0732">Signal</keyword>
<evidence type="ECO:0000256" key="1">
    <source>
        <dbReference type="SAM" id="SignalP"/>
    </source>
</evidence>
<protein>
    <submittedName>
        <fullName evidence="2">Uncharacterized protein</fullName>
    </submittedName>
</protein>
<sequence>MNKTFLAMIVSGSLALGSVGIAGQFNNEFPVATSPIVKVNEPNPNGISLTEKDALELAQKIANSSSAFKKSIVAGGKFKIVVPDKVLIEKYRFTPSEIQLLHSFADGSVRSVNITQRNETATANRARLFHISNYDLKTGTFAFLSTAAEGGPAAVAAV</sequence>